<name>A0A371G5V4_MUCPR</name>
<reference evidence="2" key="1">
    <citation type="submission" date="2018-05" db="EMBL/GenBank/DDBJ databases">
        <title>Draft genome of Mucuna pruriens seed.</title>
        <authorList>
            <person name="Nnadi N.E."/>
            <person name="Vos R."/>
            <person name="Hasami M.H."/>
            <person name="Devisetty U.K."/>
            <person name="Aguiy J.C."/>
        </authorList>
    </citation>
    <scope>NUCLEOTIDE SEQUENCE [LARGE SCALE GENOMIC DNA]</scope>
    <source>
        <strain evidence="2">JCA_2017</strain>
    </source>
</reference>
<feature type="non-terminal residue" evidence="2">
    <location>
        <position position="1"/>
    </location>
</feature>
<dbReference type="Proteomes" id="UP000257109">
    <property type="component" value="Unassembled WGS sequence"/>
</dbReference>
<dbReference type="Gene3D" id="3.30.420.10">
    <property type="entry name" value="Ribonuclease H-like superfamily/Ribonuclease H"/>
    <property type="match status" value="1"/>
</dbReference>
<dbReference type="AlphaFoldDB" id="A0A371G5V4"/>
<gene>
    <name evidence="2" type="primary">pol</name>
    <name evidence="2" type="ORF">CR513_32807</name>
</gene>
<dbReference type="PROSITE" id="PS50994">
    <property type="entry name" value="INTEGRASE"/>
    <property type="match status" value="1"/>
</dbReference>
<dbReference type="InterPro" id="IPR052160">
    <property type="entry name" value="Gypsy_RT_Integrase-like"/>
</dbReference>
<evidence type="ECO:0000313" key="3">
    <source>
        <dbReference type="Proteomes" id="UP000257109"/>
    </source>
</evidence>
<dbReference type="GO" id="GO:0003676">
    <property type="term" value="F:nucleic acid binding"/>
    <property type="evidence" value="ECO:0007669"/>
    <property type="project" value="InterPro"/>
</dbReference>
<dbReference type="InterPro" id="IPR012337">
    <property type="entry name" value="RNaseH-like_sf"/>
</dbReference>
<keyword evidence="3" id="KW-1185">Reference proteome</keyword>
<accession>A0A371G5V4</accession>
<comment type="caution">
    <text evidence="2">The sequence shown here is derived from an EMBL/GenBank/DDBJ whole genome shotgun (WGS) entry which is preliminary data.</text>
</comment>
<dbReference type="GO" id="GO:0015074">
    <property type="term" value="P:DNA integration"/>
    <property type="evidence" value="ECO:0007669"/>
    <property type="project" value="InterPro"/>
</dbReference>
<dbReference type="SUPFAM" id="SSF53098">
    <property type="entry name" value="Ribonuclease H-like"/>
    <property type="match status" value="1"/>
</dbReference>
<dbReference type="EMBL" id="QJKJ01006655">
    <property type="protein sequence ID" value="RDX85936.1"/>
    <property type="molecule type" value="Genomic_DNA"/>
</dbReference>
<protein>
    <submittedName>
        <fullName evidence="2">Pol polyprotein</fullName>
    </submittedName>
</protein>
<dbReference type="InterPro" id="IPR036397">
    <property type="entry name" value="RNaseH_sf"/>
</dbReference>
<feature type="domain" description="Integrase catalytic" evidence="1">
    <location>
        <begin position="59"/>
        <end position="183"/>
    </location>
</feature>
<sequence length="183" mass="21030">MEEVHERAFGTHANRHSLARKISKTKMEADCCNHVKRCLNCQIYADNIHVSPSTLHNLMALWPFSMWGLDMIGPIEPKTSNGHKFILVAIDYFTKWVEAASYASVTINVVVKFIMRDIIFRYGLSAQIITVNDINLNKKMMIELCEQFKILYHNSTPYRPKMNGAIEVANKNIKKIVQKMVVT</sequence>
<organism evidence="2 3">
    <name type="scientific">Mucuna pruriens</name>
    <name type="common">Velvet bean</name>
    <name type="synonym">Dolichos pruriens</name>
    <dbReference type="NCBI Taxonomy" id="157652"/>
    <lineage>
        <taxon>Eukaryota</taxon>
        <taxon>Viridiplantae</taxon>
        <taxon>Streptophyta</taxon>
        <taxon>Embryophyta</taxon>
        <taxon>Tracheophyta</taxon>
        <taxon>Spermatophyta</taxon>
        <taxon>Magnoliopsida</taxon>
        <taxon>eudicotyledons</taxon>
        <taxon>Gunneridae</taxon>
        <taxon>Pentapetalae</taxon>
        <taxon>rosids</taxon>
        <taxon>fabids</taxon>
        <taxon>Fabales</taxon>
        <taxon>Fabaceae</taxon>
        <taxon>Papilionoideae</taxon>
        <taxon>50 kb inversion clade</taxon>
        <taxon>NPAAA clade</taxon>
        <taxon>indigoferoid/millettioid clade</taxon>
        <taxon>Phaseoleae</taxon>
        <taxon>Mucuna</taxon>
    </lineage>
</organism>
<dbReference type="OrthoDB" id="2016337at2759"/>
<dbReference type="PANTHER" id="PTHR47266">
    <property type="entry name" value="ENDONUCLEASE-RELATED"/>
    <property type="match status" value="1"/>
</dbReference>
<proteinExistence type="predicted"/>
<dbReference type="InterPro" id="IPR001584">
    <property type="entry name" value="Integrase_cat-core"/>
</dbReference>
<evidence type="ECO:0000259" key="1">
    <source>
        <dbReference type="PROSITE" id="PS50994"/>
    </source>
</evidence>
<evidence type="ECO:0000313" key="2">
    <source>
        <dbReference type="EMBL" id="RDX85936.1"/>
    </source>
</evidence>